<keyword evidence="4 7" id="KW-0255">Endonuclease</keyword>
<keyword evidence="6 7" id="KW-0862">Zinc</keyword>
<accession>A0A1F7FAX8</accession>
<keyword evidence="3 7" id="KW-0479">Metal-binding</keyword>
<comment type="cofactor">
    <cofactor evidence="7">
        <name>Zn(2+)</name>
        <dbReference type="ChEBI" id="CHEBI:29105"/>
    </cofactor>
    <text evidence="7">Binds 1 zinc ion.</text>
</comment>
<feature type="binding site" evidence="7">
    <location>
        <position position="116"/>
    </location>
    <ligand>
        <name>Zn(2+)</name>
        <dbReference type="ChEBI" id="CHEBI:29105"/>
        <note>catalytic</note>
    </ligand>
</feature>
<dbReference type="AlphaFoldDB" id="A0A1F7FAX8"/>
<comment type="function">
    <text evidence="7">Single strand-specific metallo-endoribonuclease involved in late-stage 70S ribosome quality control and in maturation of the 3' terminus of the 16S rRNA.</text>
</comment>
<dbReference type="GO" id="GO:0005737">
    <property type="term" value="C:cytoplasm"/>
    <property type="evidence" value="ECO:0007669"/>
    <property type="project" value="UniProtKB-SubCell"/>
</dbReference>
<dbReference type="HAMAP" id="MF_00009">
    <property type="entry name" value="Endoribonucl_YbeY"/>
    <property type="match status" value="1"/>
</dbReference>
<keyword evidence="7" id="KW-0963">Cytoplasm</keyword>
<dbReference type="NCBIfam" id="TIGR00043">
    <property type="entry name" value="rRNA maturation RNase YbeY"/>
    <property type="match status" value="1"/>
</dbReference>
<dbReference type="EMBL" id="MFYX01000081">
    <property type="protein sequence ID" value="OGK03830.1"/>
    <property type="molecule type" value="Genomic_DNA"/>
</dbReference>
<keyword evidence="2 7" id="KW-0540">Nuclease</keyword>
<dbReference type="Pfam" id="PF02130">
    <property type="entry name" value="YbeY"/>
    <property type="match status" value="1"/>
</dbReference>
<evidence type="ECO:0000256" key="4">
    <source>
        <dbReference type="ARBA" id="ARBA00022759"/>
    </source>
</evidence>
<proteinExistence type="inferred from homology"/>
<feature type="binding site" evidence="7">
    <location>
        <position position="106"/>
    </location>
    <ligand>
        <name>Zn(2+)</name>
        <dbReference type="ChEBI" id="CHEBI:29105"/>
        <note>catalytic</note>
    </ligand>
</feature>
<evidence type="ECO:0000256" key="6">
    <source>
        <dbReference type="ARBA" id="ARBA00022833"/>
    </source>
</evidence>
<evidence type="ECO:0000256" key="3">
    <source>
        <dbReference type="ARBA" id="ARBA00022723"/>
    </source>
</evidence>
<feature type="binding site" evidence="7">
    <location>
        <position position="110"/>
    </location>
    <ligand>
        <name>Zn(2+)</name>
        <dbReference type="ChEBI" id="CHEBI:29105"/>
        <note>catalytic</note>
    </ligand>
</feature>
<comment type="similarity">
    <text evidence="1 7">Belongs to the endoribonuclease YbeY family.</text>
</comment>
<sequence>MPLVSVFSRCSSHPFPLKVLQSRAQRLLAHELPAAAPVFIVLCGNRFIRTLNNKYRKKDRPTDVLSFNFNDPDLLGEIYISLEKARSQAREYGISLKQEVWRLATHGLFHLLGYTHHKKRDRVIMQRKEACYH</sequence>
<dbReference type="SUPFAM" id="SSF55486">
    <property type="entry name" value="Metalloproteases ('zincins'), catalytic domain"/>
    <property type="match status" value="1"/>
</dbReference>
<gene>
    <name evidence="7" type="primary">ybeY</name>
    <name evidence="8" type="ORF">A2519_02235</name>
</gene>
<dbReference type="GO" id="GO:0004521">
    <property type="term" value="F:RNA endonuclease activity"/>
    <property type="evidence" value="ECO:0007669"/>
    <property type="project" value="UniProtKB-UniRule"/>
</dbReference>
<dbReference type="PANTHER" id="PTHR46986:SF1">
    <property type="entry name" value="ENDORIBONUCLEASE YBEY, CHLOROPLASTIC"/>
    <property type="match status" value="1"/>
</dbReference>
<evidence type="ECO:0000256" key="1">
    <source>
        <dbReference type="ARBA" id="ARBA00010875"/>
    </source>
</evidence>
<protein>
    <recommendedName>
        <fullName evidence="7">Endoribonuclease YbeY</fullName>
        <ecNumber evidence="7">3.1.-.-</ecNumber>
    </recommendedName>
</protein>
<dbReference type="GO" id="GO:0004222">
    <property type="term" value="F:metalloendopeptidase activity"/>
    <property type="evidence" value="ECO:0007669"/>
    <property type="project" value="InterPro"/>
</dbReference>
<organism evidence="8 9">
    <name type="scientific">Candidatus Raymondbacteria bacterium RIFOXYD12_FULL_49_13</name>
    <dbReference type="NCBI Taxonomy" id="1817890"/>
    <lineage>
        <taxon>Bacteria</taxon>
        <taxon>Raymondiibacteriota</taxon>
    </lineage>
</organism>
<dbReference type="GO" id="GO:0006364">
    <property type="term" value="P:rRNA processing"/>
    <property type="evidence" value="ECO:0007669"/>
    <property type="project" value="UniProtKB-UniRule"/>
</dbReference>
<keyword evidence="7" id="KW-0690">Ribosome biogenesis</keyword>
<dbReference type="GO" id="GO:0008270">
    <property type="term" value="F:zinc ion binding"/>
    <property type="evidence" value="ECO:0007669"/>
    <property type="project" value="UniProtKB-UniRule"/>
</dbReference>
<evidence type="ECO:0000256" key="2">
    <source>
        <dbReference type="ARBA" id="ARBA00022722"/>
    </source>
</evidence>
<comment type="caution">
    <text evidence="8">The sequence shown here is derived from an EMBL/GenBank/DDBJ whole genome shotgun (WGS) entry which is preliminary data.</text>
</comment>
<dbReference type="Gene3D" id="3.40.390.30">
    <property type="entry name" value="Metalloproteases ('zincins'), catalytic domain"/>
    <property type="match status" value="1"/>
</dbReference>
<dbReference type="PANTHER" id="PTHR46986">
    <property type="entry name" value="ENDORIBONUCLEASE YBEY, CHLOROPLASTIC"/>
    <property type="match status" value="1"/>
</dbReference>
<comment type="subcellular location">
    <subcellularLocation>
        <location evidence="7">Cytoplasm</location>
    </subcellularLocation>
</comment>
<evidence type="ECO:0000313" key="9">
    <source>
        <dbReference type="Proteomes" id="UP000179243"/>
    </source>
</evidence>
<dbReference type="Proteomes" id="UP000179243">
    <property type="component" value="Unassembled WGS sequence"/>
</dbReference>
<dbReference type="InterPro" id="IPR002036">
    <property type="entry name" value="YbeY"/>
</dbReference>
<evidence type="ECO:0000313" key="8">
    <source>
        <dbReference type="EMBL" id="OGK03830.1"/>
    </source>
</evidence>
<keyword evidence="5 7" id="KW-0378">Hydrolase</keyword>
<name>A0A1F7FAX8_UNCRA</name>
<reference evidence="8 9" key="1">
    <citation type="journal article" date="2016" name="Nat. Commun.">
        <title>Thousands of microbial genomes shed light on interconnected biogeochemical processes in an aquifer system.</title>
        <authorList>
            <person name="Anantharaman K."/>
            <person name="Brown C.T."/>
            <person name="Hug L.A."/>
            <person name="Sharon I."/>
            <person name="Castelle C.J."/>
            <person name="Probst A.J."/>
            <person name="Thomas B.C."/>
            <person name="Singh A."/>
            <person name="Wilkins M.J."/>
            <person name="Karaoz U."/>
            <person name="Brodie E.L."/>
            <person name="Williams K.H."/>
            <person name="Hubbard S.S."/>
            <person name="Banfield J.F."/>
        </authorList>
    </citation>
    <scope>NUCLEOTIDE SEQUENCE [LARGE SCALE GENOMIC DNA]</scope>
</reference>
<dbReference type="InterPro" id="IPR023091">
    <property type="entry name" value="MetalPrtase_cat_dom_sf_prd"/>
</dbReference>
<evidence type="ECO:0000256" key="5">
    <source>
        <dbReference type="ARBA" id="ARBA00022801"/>
    </source>
</evidence>
<keyword evidence="7" id="KW-0698">rRNA processing</keyword>
<dbReference type="EC" id="3.1.-.-" evidence="7"/>
<evidence type="ECO:0000256" key="7">
    <source>
        <dbReference type="HAMAP-Rule" id="MF_00009"/>
    </source>
</evidence>